<reference evidence="14" key="1">
    <citation type="submission" date="2006-12" db="EMBL/GenBank/DDBJ databases">
        <authorList>
            <person name="Fouts D.E."/>
            <person name="Nelson K.E."/>
            <person name="Sebastian Y."/>
        </authorList>
    </citation>
    <scope>NUCLEOTIDE SEQUENCE [LARGE SCALE GENOMIC DNA]</scope>
    <source>
        <strain evidence="14">81-176</strain>
    </source>
</reference>
<evidence type="ECO:0000256" key="1">
    <source>
        <dbReference type="ARBA" id="ARBA00001947"/>
    </source>
</evidence>
<dbReference type="PANTHER" id="PTHR42837">
    <property type="entry name" value="REGULATOR OF SIGMA-E PROTEASE RSEP"/>
    <property type="match status" value="1"/>
</dbReference>
<protein>
    <recommendedName>
        <fullName evidence="11">Zinc metalloprotease</fullName>
        <ecNumber evidence="11">3.4.24.-</ecNumber>
    </recommendedName>
</protein>
<dbReference type="PANTHER" id="PTHR42837:SF2">
    <property type="entry name" value="MEMBRANE METALLOPROTEASE ARASP2, CHLOROPLASTIC-RELATED"/>
    <property type="match status" value="1"/>
</dbReference>
<evidence type="ECO:0000259" key="12">
    <source>
        <dbReference type="SMART" id="SM00228"/>
    </source>
</evidence>
<dbReference type="Proteomes" id="UP000000646">
    <property type="component" value="Chromosome"/>
</dbReference>
<dbReference type="CDD" id="cd06163">
    <property type="entry name" value="S2P-M50_PDZ_RseP-like"/>
    <property type="match status" value="1"/>
</dbReference>
<comment type="similarity">
    <text evidence="3 11">Belongs to the peptidase M50B family.</text>
</comment>
<gene>
    <name evidence="13" type="ordered locus">CJJ81176_1086</name>
</gene>
<dbReference type="InterPro" id="IPR036034">
    <property type="entry name" value="PDZ_sf"/>
</dbReference>
<dbReference type="CDD" id="cd23081">
    <property type="entry name" value="cpPDZ_EcRseP-like"/>
    <property type="match status" value="1"/>
</dbReference>
<keyword evidence="10 11" id="KW-0472">Membrane</keyword>
<dbReference type="HOGENOM" id="CLU_025778_1_0_7"/>
<keyword evidence="8 11" id="KW-1133">Transmembrane helix</keyword>
<dbReference type="InterPro" id="IPR041489">
    <property type="entry name" value="PDZ_6"/>
</dbReference>
<dbReference type="Pfam" id="PF02163">
    <property type="entry name" value="Peptidase_M50"/>
    <property type="match status" value="1"/>
</dbReference>
<name>A0A0H3PCV7_CAMJJ</name>
<dbReference type="Gene3D" id="2.30.42.10">
    <property type="match status" value="1"/>
</dbReference>
<sequence length="368" mass="40831">MRSLLLLIVILILGIKFYSIEFLATVLVISFLIFFHELGHFLAARSLGVKVEVFSIGFGKSLIEREFKGTNYRLSALPLGGYVKLKGQDDMRPGFENLDKDSYSILSPLKKIYILFAGPFFNLILAFFLYIIIGNLGLNKLAPQIGNIAPNSAAQEIGLQKNDTILEINGVKIQSFDEISKHLSLEPLKILIDREGKNLEFTLTPKIGQGYNDFGQIVEKPQLGVSPNGTSTLVKHQGLESFKYAIQESFQASTLIIKGIIKLISGEVEAKNLGGIITMTEITSKAAQNSFTLLLFITALISINLGILNLLPIPMLDGGHILFNLYEMIFRRKVPQRAFEYLSYAGMAILLSLMLFATYNDISRIAGE</sequence>
<dbReference type="eggNOG" id="COG0750">
    <property type="taxonomic scope" value="Bacteria"/>
</dbReference>
<evidence type="ECO:0000256" key="5">
    <source>
        <dbReference type="ARBA" id="ARBA00022692"/>
    </source>
</evidence>
<organism evidence="13 14">
    <name type="scientific">Campylobacter jejuni subsp. jejuni serotype O:23/36 (strain 81-176)</name>
    <dbReference type="NCBI Taxonomy" id="354242"/>
    <lineage>
        <taxon>Bacteria</taxon>
        <taxon>Pseudomonadati</taxon>
        <taxon>Campylobacterota</taxon>
        <taxon>Epsilonproteobacteria</taxon>
        <taxon>Campylobacterales</taxon>
        <taxon>Campylobacteraceae</taxon>
        <taxon>Campylobacter</taxon>
    </lineage>
</organism>
<feature type="domain" description="PDZ" evidence="12">
    <location>
        <begin position="134"/>
        <end position="196"/>
    </location>
</feature>
<comment type="subcellular location">
    <subcellularLocation>
        <location evidence="2">Membrane</location>
        <topology evidence="2">Multi-pass membrane protein</topology>
    </subcellularLocation>
</comment>
<feature type="transmembrane region" description="Helical" evidence="11">
    <location>
        <begin position="341"/>
        <end position="359"/>
    </location>
</feature>
<evidence type="ECO:0000313" key="13">
    <source>
        <dbReference type="EMBL" id="EAQ72121.1"/>
    </source>
</evidence>
<comment type="cofactor">
    <cofactor evidence="1 11">
        <name>Zn(2+)</name>
        <dbReference type="ChEBI" id="CHEBI:29105"/>
    </cofactor>
</comment>
<dbReference type="NCBIfam" id="TIGR00054">
    <property type="entry name" value="RIP metalloprotease RseP"/>
    <property type="match status" value="1"/>
</dbReference>
<evidence type="ECO:0000256" key="3">
    <source>
        <dbReference type="ARBA" id="ARBA00007931"/>
    </source>
</evidence>
<dbReference type="AlphaFoldDB" id="A0A0H3PCV7"/>
<accession>A0A0H3PCV7</accession>
<dbReference type="GO" id="GO:0006508">
    <property type="term" value="P:proteolysis"/>
    <property type="evidence" value="ECO:0007669"/>
    <property type="project" value="UniProtKB-KW"/>
</dbReference>
<dbReference type="InterPro" id="IPR008915">
    <property type="entry name" value="Peptidase_M50"/>
</dbReference>
<dbReference type="KEGG" id="cjj:CJJ81176_1086"/>
<feature type="transmembrane region" description="Helical" evidence="11">
    <location>
        <begin position="291"/>
        <end position="311"/>
    </location>
</feature>
<proteinExistence type="inferred from homology"/>
<evidence type="ECO:0000256" key="11">
    <source>
        <dbReference type="RuleBase" id="RU362031"/>
    </source>
</evidence>
<feature type="transmembrane region" description="Helical" evidence="11">
    <location>
        <begin position="112"/>
        <end position="133"/>
    </location>
</feature>
<evidence type="ECO:0000256" key="10">
    <source>
        <dbReference type="ARBA" id="ARBA00023136"/>
    </source>
</evidence>
<dbReference type="SUPFAM" id="SSF50156">
    <property type="entry name" value="PDZ domain-like"/>
    <property type="match status" value="1"/>
</dbReference>
<dbReference type="EC" id="3.4.24.-" evidence="11"/>
<keyword evidence="5 11" id="KW-0812">Transmembrane</keyword>
<dbReference type="InterPro" id="IPR004387">
    <property type="entry name" value="Pept_M50_Zn"/>
</dbReference>
<evidence type="ECO:0000256" key="6">
    <source>
        <dbReference type="ARBA" id="ARBA00022801"/>
    </source>
</evidence>
<dbReference type="GO" id="GO:0004222">
    <property type="term" value="F:metalloendopeptidase activity"/>
    <property type="evidence" value="ECO:0007669"/>
    <property type="project" value="InterPro"/>
</dbReference>
<evidence type="ECO:0000256" key="9">
    <source>
        <dbReference type="ARBA" id="ARBA00023049"/>
    </source>
</evidence>
<keyword evidence="9 11" id="KW-0482">Metalloprotease</keyword>
<evidence type="ECO:0000256" key="7">
    <source>
        <dbReference type="ARBA" id="ARBA00022833"/>
    </source>
</evidence>
<keyword evidence="11" id="KW-0479">Metal-binding</keyword>
<dbReference type="GO" id="GO:0046872">
    <property type="term" value="F:metal ion binding"/>
    <property type="evidence" value="ECO:0007669"/>
    <property type="project" value="UniProtKB-KW"/>
</dbReference>
<keyword evidence="7 11" id="KW-0862">Zinc</keyword>
<feature type="transmembrane region" description="Helical" evidence="11">
    <location>
        <begin position="6"/>
        <end position="35"/>
    </location>
</feature>
<evidence type="ECO:0000256" key="2">
    <source>
        <dbReference type="ARBA" id="ARBA00004141"/>
    </source>
</evidence>
<dbReference type="SMART" id="SM00228">
    <property type="entry name" value="PDZ"/>
    <property type="match status" value="1"/>
</dbReference>
<evidence type="ECO:0000256" key="8">
    <source>
        <dbReference type="ARBA" id="ARBA00022989"/>
    </source>
</evidence>
<evidence type="ECO:0000313" key="14">
    <source>
        <dbReference type="Proteomes" id="UP000000646"/>
    </source>
</evidence>
<evidence type="ECO:0000256" key="4">
    <source>
        <dbReference type="ARBA" id="ARBA00022670"/>
    </source>
</evidence>
<dbReference type="RefSeq" id="WP_002812870.1">
    <property type="nucleotide sequence ID" value="NC_008787.1"/>
</dbReference>
<dbReference type="Pfam" id="PF17820">
    <property type="entry name" value="PDZ_6"/>
    <property type="match status" value="1"/>
</dbReference>
<keyword evidence="6 11" id="KW-0378">Hydrolase</keyword>
<keyword evidence="4" id="KW-0645">Protease</keyword>
<dbReference type="EMBL" id="CP000538">
    <property type="protein sequence ID" value="EAQ72121.1"/>
    <property type="molecule type" value="Genomic_DNA"/>
</dbReference>
<dbReference type="InterPro" id="IPR001478">
    <property type="entry name" value="PDZ"/>
</dbReference>
<dbReference type="GO" id="GO:0016020">
    <property type="term" value="C:membrane"/>
    <property type="evidence" value="ECO:0007669"/>
    <property type="project" value="UniProtKB-SubCell"/>
</dbReference>